<gene>
    <name evidence="1" type="ORF">ACE1CC_18035</name>
</gene>
<name>A0ABV4X7K0_9CYAN</name>
<protein>
    <submittedName>
        <fullName evidence="1">Uncharacterized protein</fullName>
    </submittedName>
</protein>
<dbReference type="RefSeq" id="WP_413271816.1">
    <property type="nucleotide sequence ID" value="NZ_JBHFNQ010000137.1"/>
</dbReference>
<evidence type="ECO:0000313" key="2">
    <source>
        <dbReference type="Proteomes" id="UP001576774"/>
    </source>
</evidence>
<evidence type="ECO:0000313" key="1">
    <source>
        <dbReference type="EMBL" id="MFB2878754.1"/>
    </source>
</evidence>
<keyword evidence="2" id="KW-1185">Reference proteome</keyword>
<accession>A0ABV4X7K0</accession>
<organism evidence="1 2">
    <name type="scientific">Floridaenema aerugineum BLCC-F46</name>
    <dbReference type="NCBI Taxonomy" id="3153654"/>
    <lineage>
        <taxon>Bacteria</taxon>
        <taxon>Bacillati</taxon>
        <taxon>Cyanobacteriota</taxon>
        <taxon>Cyanophyceae</taxon>
        <taxon>Oscillatoriophycideae</taxon>
        <taxon>Aerosakkonematales</taxon>
        <taxon>Aerosakkonemataceae</taxon>
        <taxon>Floridanema</taxon>
        <taxon>Floridanema aerugineum</taxon>
    </lineage>
</organism>
<dbReference type="Proteomes" id="UP001576774">
    <property type="component" value="Unassembled WGS sequence"/>
</dbReference>
<proteinExistence type="predicted"/>
<sequence>MANPKRAAELIRKHFAEVTPEQFLENLKKHCPEIFEDDIVDSETSELNTNKSKDELQEKTARA</sequence>
<reference evidence="1 2" key="1">
    <citation type="submission" date="2024-09" db="EMBL/GenBank/DDBJ databases">
        <title>Floridaenema gen nov. (Aerosakkonemataceae, Aerosakkonematales ord. nov., Cyanobacteria) from benthic tropical and subtropical fresh waters, with the description of four new species.</title>
        <authorList>
            <person name="Moretto J.A."/>
            <person name="Berthold D.E."/>
            <person name="Lefler F.W."/>
            <person name="Huang I.-S."/>
            <person name="Laughinghouse H. IV."/>
        </authorList>
    </citation>
    <scope>NUCLEOTIDE SEQUENCE [LARGE SCALE GENOMIC DNA]</scope>
    <source>
        <strain evidence="1 2">BLCC-F46</strain>
    </source>
</reference>
<dbReference type="EMBL" id="JBHFNQ010000137">
    <property type="protein sequence ID" value="MFB2878754.1"/>
    <property type="molecule type" value="Genomic_DNA"/>
</dbReference>
<comment type="caution">
    <text evidence="1">The sequence shown here is derived from an EMBL/GenBank/DDBJ whole genome shotgun (WGS) entry which is preliminary data.</text>
</comment>